<comment type="cofactor">
    <cofactor evidence="1 3 5">
        <name>pyridoxal 5'-phosphate</name>
        <dbReference type="ChEBI" id="CHEBI:597326"/>
    </cofactor>
</comment>
<keyword evidence="3" id="KW-0028">Amino-acid biosynthesis</keyword>
<dbReference type="Gene3D" id="3.90.1150.10">
    <property type="entry name" value="Aspartate Aminotransferase, domain 1"/>
    <property type="match status" value="1"/>
</dbReference>
<dbReference type="GO" id="GO:0071268">
    <property type="term" value="P:homocysteine biosynthetic process"/>
    <property type="evidence" value="ECO:0007669"/>
    <property type="project" value="InterPro"/>
</dbReference>
<dbReference type="InterPro" id="IPR015422">
    <property type="entry name" value="PyrdxlP-dep_Trfase_small"/>
</dbReference>
<dbReference type="FunFam" id="3.40.640.10:FF:000046">
    <property type="entry name" value="Cystathionine gamma-lyase"/>
    <property type="match status" value="1"/>
</dbReference>
<evidence type="ECO:0000256" key="2">
    <source>
        <dbReference type="ARBA" id="ARBA00022898"/>
    </source>
</evidence>
<dbReference type="InterPro" id="IPR015421">
    <property type="entry name" value="PyrdxlP-dep_Trfase_major"/>
</dbReference>
<name>A0AA37STQ0_9BACT</name>
<dbReference type="AlphaFoldDB" id="A0AA37STQ0"/>
<dbReference type="PANTHER" id="PTHR11808">
    <property type="entry name" value="TRANS-SULFURATION ENZYME FAMILY MEMBER"/>
    <property type="match status" value="1"/>
</dbReference>
<dbReference type="PROSITE" id="PS00868">
    <property type="entry name" value="CYS_MET_METAB_PP"/>
    <property type="match status" value="1"/>
</dbReference>
<evidence type="ECO:0000256" key="5">
    <source>
        <dbReference type="RuleBase" id="RU362118"/>
    </source>
</evidence>
<dbReference type="HAMAP" id="MF_02056">
    <property type="entry name" value="MetZ"/>
    <property type="match status" value="1"/>
</dbReference>
<comment type="similarity">
    <text evidence="3">Belongs to the trans-sulfuration enzymes family. MetZ subfamily.</text>
</comment>
<dbReference type="InterPro" id="IPR054542">
    <property type="entry name" value="Cys_met_metab_PP"/>
</dbReference>
<comment type="subunit">
    <text evidence="3">Homotetramer.</text>
</comment>
<protein>
    <recommendedName>
        <fullName evidence="3">O-succinylhomoserine sulfhydrylase</fullName>
        <shortName evidence="3">OSH sulfhydrylase</shortName>
        <shortName evidence="3">OSHS sulfhydrylase</shortName>
        <ecNumber evidence="3">2.5.1.-</ecNumber>
    </recommendedName>
</protein>
<evidence type="ECO:0000256" key="4">
    <source>
        <dbReference type="PIRSR" id="PIRSR001434-2"/>
    </source>
</evidence>
<dbReference type="PANTHER" id="PTHR11808:SF80">
    <property type="entry name" value="CYSTATHIONINE GAMMA-LYASE"/>
    <property type="match status" value="1"/>
</dbReference>
<reference evidence="6" key="1">
    <citation type="journal article" date="2014" name="Int. J. Syst. Evol. Microbiol.">
        <title>Complete genome sequence of Corynebacterium casei LMG S-19264T (=DSM 44701T), isolated from a smear-ripened cheese.</title>
        <authorList>
            <consortium name="US DOE Joint Genome Institute (JGI-PGF)"/>
            <person name="Walter F."/>
            <person name="Albersmeier A."/>
            <person name="Kalinowski J."/>
            <person name="Ruckert C."/>
        </authorList>
    </citation>
    <scope>NUCLEOTIDE SEQUENCE</scope>
    <source>
        <strain evidence="6">NBRC 108769</strain>
    </source>
</reference>
<keyword evidence="3" id="KW-0486">Methionine biosynthesis</keyword>
<reference evidence="6" key="2">
    <citation type="submission" date="2023-01" db="EMBL/GenBank/DDBJ databases">
        <title>Draft genome sequence of Portibacter lacus strain NBRC 108769.</title>
        <authorList>
            <person name="Sun Q."/>
            <person name="Mori K."/>
        </authorList>
    </citation>
    <scope>NUCLEOTIDE SEQUENCE</scope>
    <source>
        <strain evidence="6">NBRC 108769</strain>
    </source>
</reference>
<dbReference type="Pfam" id="PF01053">
    <property type="entry name" value="Cys_Met_Meta_PP"/>
    <property type="match status" value="1"/>
</dbReference>
<proteinExistence type="inferred from homology"/>
<gene>
    <name evidence="3 6" type="primary">metZ</name>
    <name evidence="6" type="ORF">GCM10007940_24550</name>
</gene>
<evidence type="ECO:0000256" key="1">
    <source>
        <dbReference type="ARBA" id="ARBA00001933"/>
    </source>
</evidence>
<keyword evidence="3" id="KW-0808">Transferase</keyword>
<comment type="function">
    <text evidence="3">Catalyzes the formation of L-homocysteine from O-succinyl-L-homoserine (OSHS) and hydrogen sulfide.</text>
</comment>
<accession>A0AA37STQ0</accession>
<comment type="catalytic activity">
    <reaction evidence="3">
        <text>O-succinyl-L-homoserine + hydrogen sulfide = L-homocysteine + succinate</text>
        <dbReference type="Rhea" id="RHEA:27826"/>
        <dbReference type="ChEBI" id="CHEBI:29919"/>
        <dbReference type="ChEBI" id="CHEBI:30031"/>
        <dbReference type="ChEBI" id="CHEBI:57661"/>
        <dbReference type="ChEBI" id="CHEBI:58199"/>
    </reaction>
</comment>
<dbReference type="SUPFAM" id="SSF53383">
    <property type="entry name" value="PLP-dependent transferases"/>
    <property type="match status" value="1"/>
</dbReference>
<dbReference type="GO" id="GO:0019346">
    <property type="term" value="P:transsulfuration"/>
    <property type="evidence" value="ECO:0007669"/>
    <property type="project" value="InterPro"/>
</dbReference>
<evidence type="ECO:0000313" key="7">
    <source>
        <dbReference type="Proteomes" id="UP001156666"/>
    </source>
</evidence>
<sequence>MKFETKAIRLQTAKSQHREHSTPIFPTSSFTYESAEQMRDVFAGDEEGNIYSRFTNPSVREFEMKMAALEETEDAVATASGMSAIFASFVSFLKCGDHLLVSRAVFGSTYKMMENYLQGFGIEYTFLNPSQGVEEWTEAVQENTKMLFLETPSNPGLHIYDLENISKWCKKHNLLLNVDNCFATPYLQKPASYGADIICHSATKFIDGQGRVLGGLVAGKKEIVEKVFNYVRSAGPSLSPFNAWVLSKSLETLAVRMDRHCENASKLASILQGHEEIEKVNYPFLESHPQYAIAKKQMSQGGAIVTFDLKKGLDGGRKFLNALQMLSLTANLGDTRSIASHPSSTTHRKLTEEERMELGISPGLIRISVGLEHIDDISSDILQALTNI</sequence>
<evidence type="ECO:0000313" key="6">
    <source>
        <dbReference type="EMBL" id="GLR17840.1"/>
    </source>
</evidence>
<dbReference type="Gene3D" id="3.40.640.10">
    <property type="entry name" value="Type I PLP-dependent aspartate aminotransferase-like (Major domain)"/>
    <property type="match status" value="1"/>
</dbReference>
<dbReference type="GO" id="GO:0030170">
    <property type="term" value="F:pyridoxal phosphate binding"/>
    <property type="evidence" value="ECO:0007669"/>
    <property type="project" value="UniProtKB-UniRule"/>
</dbReference>
<dbReference type="Proteomes" id="UP001156666">
    <property type="component" value="Unassembled WGS sequence"/>
</dbReference>
<dbReference type="FunFam" id="3.90.1150.10:FF:000033">
    <property type="entry name" value="Cystathionine gamma-synthase"/>
    <property type="match status" value="1"/>
</dbReference>
<dbReference type="RefSeq" id="WP_235291521.1">
    <property type="nucleotide sequence ID" value="NZ_BSOH01000014.1"/>
</dbReference>
<comment type="pathway">
    <text evidence="3">Amino-acid biosynthesis; L-methionine biosynthesis via de novo pathway; L-homocysteine from O-succinyl-L-homoserine: step 1/1.</text>
</comment>
<dbReference type="GO" id="GO:0016765">
    <property type="term" value="F:transferase activity, transferring alkyl or aryl (other than methyl) groups"/>
    <property type="evidence" value="ECO:0007669"/>
    <property type="project" value="UniProtKB-UniRule"/>
</dbReference>
<dbReference type="InterPro" id="IPR000277">
    <property type="entry name" value="Cys/Met-Metab_PyrdxlP-dep_enz"/>
</dbReference>
<dbReference type="PIRSF" id="PIRSF001434">
    <property type="entry name" value="CGS"/>
    <property type="match status" value="1"/>
</dbReference>
<dbReference type="GO" id="GO:0016846">
    <property type="term" value="F:carbon-sulfur lyase activity"/>
    <property type="evidence" value="ECO:0007669"/>
    <property type="project" value="TreeGrafter"/>
</dbReference>
<feature type="modified residue" description="N6-(pyridoxal phosphate)lysine" evidence="3 4">
    <location>
        <position position="204"/>
    </location>
</feature>
<dbReference type="GO" id="GO:0005737">
    <property type="term" value="C:cytoplasm"/>
    <property type="evidence" value="ECO:0007669"/>
    <property type="project" value="TreeGrafter"/>
</dbReference>
<evidence type="ECO:0000256" key="3">
    <source>
        <dbReference type="HAMAP-Rule" id="MF_02056"/>
    </source>
</evidence>
<dbReference type="CDD" id="cd00614">
    <property type="entry name" value="CGS_like"/>
    <property type="match status" value="1"/>
</dbReference>
<dbReference type="EC" id="2.5.1.-" evidence="3"/>
<keyword evidence="7" id="KW-1185">Reference proteome</keyword>
<dbReference type="InterPro" id="IPR015424">
    <property type="entry name" value="PyrdxlP-dep_Trfase"/>
</dbReference>
<dbReference type="NCBIfam" id="NF006003">
    <property type="entry name" value="PRK08133.1"/>
    <property type="match status" value="1"/>
</dbReference>
<dbReference type="EMBL" id="BSOH01000014">
    <property type="protein sequence ID" value="GLR17840.1"/>
    <property type="molecule type" value="Genomic_DNA"/>
</dbReference>
<comment type="caution">
    <text evidence="6">The sequence shown here is derived from an EMBL/GenBank/DDBJ whole genome shotgun (WGS) entry which is preliminary data.</text>
</comment>
<organism evidence="6 7">
    <name type="scientific">Portibacter lacus</name>
    <dbReference type="NCBI Taxonomy" id="1099794"/>
    <lineage>
        <taxon>Bacteria</taxon>
        <taxon>Pseudomonadati</taxon>
        <taxon>Bacteroidota</taxon>
        <taxon>Saprospiria</taxon>
        <taxon>Saprospirales</taxon>
        <taxon>Haliscomenobacteraceae</taxon>
        <taxon>Portibacter</taxon>
    </lineage>
</organism>
<keyword evidence="2 3" id="KW-0663">Pyridoxal phosphate</keyword>
<dbReference type="InterPro" id="IPR006234">
    <property type="entry name" value="O-succ-hSer_sulfhydrylase"/>
</dbReference>
<dbReference type="GO" id="GO:0071266">
    <property type="term" value="P:'de novo' L-methionine biosynthetic process"/>
    <property type="evidence" value="ECO:0007669"/>
    <property type="project" value="UniProtKB-UniRule"/>
</dbReference>